<reference evidence="2 3" key="1">
    <citation type="submission" date="2021-04" db="EMBL/GenBank/DDBJ databases">
        <title>Ruania sp. nov., isolated from sandy soil of mangrove forest.</title>
        <authorList>
            <person name="Ge X."/>
            <person name="Huang R."/>
            <person name="Liu W."/>
        </authorList>
    </citation>
    <scope>NUCLEOTIDE SEQUENCE [LARGE SCALE GENOMIC DNA]</scope>
    <source>
        <strain evidence="2 3">N2-46</strain>
    </source>
</reference>
<sequence length="321" mass="35133">MAGVRQPESALRVARGQAGLITTAQCARLGISELRIANLVRSGLWRRLVRGVYDCGEPAIGDLHDHQRRRAAWLGLLGAGPDAIAVGMCALALHEVWGLPARITPEVSLPGARGNRGPASIRVRRFDQGFRVARLRGRAVADLRSALVQALPEMDRETAVAVLDSTLFRRQLDAEGLAEVRRRVRGRRGAARLAPWWDLVDGRAESPLETRARLVCVDARLRPDDLQVVVTDSRGAFIARGDMGWLREDGSWVLVEIDGVAIHSAPEAQFRDRARQNALASRTDTVILRFTAADVHQPTLIPRQVAAALGRVRATPRSHAS</sequence>
<evidence type="ECO:0000313" key="3">
    <source>
        <dbReference type="Proteomes" id="UP000826651"/>
    </source>
</evidence>
<organism evidence="2 3">
    <name type="scientific">Occultella gossypii</name>
    <dbReference type="NCBI Taxonomy" id="2800820"/>
    <lineage>
        <taxon>Bacteria</taxon>
        <taxon>Bacillati</taxon>
        <taxon>Actinomycetota</taxon>
        <taxon>Actinomycetes</taxon>
        <taxon>Micrococcales</taxon>
        <taxon>Ruaniaceae</taxon>
        <taxon>Occultella</taxon>
    </lineage>
</organism>
<gene>
    <name evidence="2" type="ORF">KCQ71_14345</name>
</gene>
<dbReference type="RefSeq" id="WP_223407043.1">
    <property type="nucleotide sequence ID" value="NZ_JAGSHT010000013.1"/>
</dbReference>
<evidence type="ECO:0000313" key="2">
    <source>
        <dbReference type="EMBL" id="MBZ2197342.1"/>
    </source>
</evidence>
<dbReference type="Proteomes" id="UP000826651">
    <property type="component" value="Unassembled WGS sequence"/>
</dbReference>
<name>A0ABS7SAH5_9MICO</name>
<dbReference type="InterPro" id="IPR025159">
    <property type="entry name" value="AbiEi_N"/>
</dbReference>
<feature type="domain" description="AbiEi antitoxin N-terminal" evidence="1">
    <location>
        <begin position="11"/>
        <end position="53"/>
    </location>
</feature>
<protein>
    <submittedName>
        <fullName evidence="2">Type IV toxin-antitoxin system AbiEi family antitoxin domain-containing protein</fullName>
    </submittedName>
</protein>
<keyword evidence="3" id="KW-1185">Reference proteome</keyword>
<proteinExistence type="predicted"/>
<dbReference type="Pfam" id="PF13338">
    <property type="entry name" value="AbiEi_4"/>
    <property type="match status" value="1"/>
</dbReference>
<comment type="caution">
    <text evidence="2">The sequence shown here is derived from an EMBL/GenBank/DDBJ whole genome shotgun (WGS) entry which is preliminary data.</text>
</comment>
<evidence type="ECO:0000259" key="1">
    <source>
        <dbReference type="Pfam" id="PF13338"/>
    </source>
</evidence>
<accession>A0ABS7SAH5</accession>
<dbReference type="EMBL" id="JAGSHT010000013">
    <property type="protein sequence ID" value="MBZ2197342.1"/>
    <property type="molecule type" value="Genomic_DNA"/>
</dbReference>